<gene>
    <name evidence="1" type="ORF">SAMN04487928_1285</name>
</gene>
<dbReference type="InterPro" id="IPR001451">
    <property type="entry name" value="Hexapep"/>
</dbReference>
<dbReference type="RefSeq" id="WP_074890661.1">
    <property type="nucleotide sequence ID" value="NZ_FOXO01000028.1"/>
</dbReference>
<dbReference type="AlphaFoldDB" id="A0A1I5X421"/>
<keyword evidence="2" id="KW-1185">Reference proteome</keyword>
<proteinExistence type="predicted"/>
<accession>A0A1I5X421</accession>
<name>A0A1I5X421_9FIRM</name>
<dbReference type="GO" id="GO:0016740">
    <property type="term" value="F:transferase activity"/>
    <property type="evidence" value="ECO:0007669"/>
    <property type="project" value="UniProtKB-KW"/>
</dbReference>
<dbReference type="Gene3D" id="2.160.10.10">
    <property type="entry name" value="Hexapeptide repeat proteins"/>
    <property type="match status" value="1"/>
</dbReference>
<dbReference type="InterPro" id="IPR050484">
    <property type="entry name" value="Transf_Hexapept/Carb_Anhydrase"/>
</dbReference>
<dbReference type="SUPFAM" id="SSF51161">
    <property type="entry name" value="Trimeric LpxA-like enzymes"/>
    <property type="match status" value="1"/>
</dbReference>
<evidence type="ECO:0000313" key="1">
    <source>
        <dbReference type="EMBL" id="SFQ26762.1"/>
    </source>
</evidence>
<dbReference type="Pfam" id="PF00132">
    <property type="entry name" value="Hexapep"/>
    <property type="match status" value="1"/>
</dbReference>
<organism evidence="1 2">
    <name type="scientific">Butyrivibrio proteoclasticus</name>
    <dbReference type="NCBI Taxonomy" id="43305"/>
    <lineage>
        <taxon>Bacteria</taxon>
        <taxon>Bacillati</taxon>
        <taxon>Bacillota</taxon>
        <taxon>Clostridia</taxon>
        <taxon>Lachnospirales</taxon>
        <taxon>Lachnospiraceae</taxon>
        <taxon>Butyrivibrio</taxon>
    </lineage>
</organism>
<reference evidence="2" key="1">
    <citation type="submission" date="2016-10" db="EMBL/GenBank/DDBJ databases">
        <authorList>
            <person name="Varghese N."/>
            <person name="Submissions S."/>
        </authorList>
    </citation>
    <scope>NUCLEOTIDE SEQUENCE [LARGE SCALE GENOMIC DNA]</scope>
    <source>
        <strain evidence="2">P18</strain>
    </source>
</reference>
<dbReference type="CDD" id="cd04645">
    <property type="entry name" value="LbH_gamma_CA_like"/>
    <property type="match status" value="1"/>
</dbReference>
<dbReference type="Proteomes" id="UP000182624">
    <property type="component" value="Unassembled WGS sequence"/>
</dbReference>
<dbReference type="PANTHER" id="PTHR13061">
    <property type="entry name" value="DYNACTIN SUBUNIT P25"/>
    <property type="match status" value="1"/>
</dbReference>
<dbReference type="EMBL" id="FOXO01000028">
    <property type="protein sequence ID" value="SFQ26762.1"/>
    <property type="molecule type" value="Genomic_DNA"/>
</dbReference>
<keyword evidence="1" id="KW-0808">Transferase</keyword>
<evidence type="ECO:0000313" key="2">
    <source>
        <dbReference type="Proteomes" id="UP000182624"/>
    </source>
</evidence>
<dbReference type="OrthoDB" id="9803036at2"/>
<protein>
    <submittedName>
        <fullName evidence="1">Carbonic anhydrase or acetyltransferase, isoleucine patch superfamily</fullName>
    </submittedName>
</protein>
<dbReference type="InterPro" id="IPR047324">
    <property type="entry name" value="LbH_gamma_CA-like"/>
</dbReference>
<dbReference type="PANTHER" id="PTHR13061:SF29">
    <property type="entry name" value="GAMMA CARBONIC ANHYDRASE-LIKE 1, MITOCHONDRIAL-RELATED"/>
    <property type="match status" value="1"/>
</dbReference>
<sequence length="166" mass="17653">MKNTEHVIDKTVYIADGAKVIGDVSIGKDSAVWYNAVVRGDSCKIAIGERTNIQDLACLHVDKKYKLVVGDDVTIGHSAIVHGCEVGNRVLIGMGAIIMNGARIGDDCIIGAGALVTENVEIPSGSMVYGSPAKVVRQLTDEEKQGILDNAALYVEHARKAMDKSC</sequence>
<dbReference type="InterPro" id="IPR011004">
    <property type="entry name" value="Trimer_LpxA-like_sf"/>
</dbReference>